<dbReference type="PANTHER" id="PTHR10302:SF18">
    <property type="entry name" value="PROTEIN OSB1, MITOCHONDRIAL"/>
    <property type="match status" value="1"/>
</dbReference>
<sequence>MKLNLFNLRSFFFTKPIQTSSRNSFSLQKCFPFCTTNHPRNFFNDVVPGTSAVYSHALKFQRPVTIKWKPHLENNASFIGTVSGELKRMNSKFGDFGVYTKLRVRNSNQPNSSSFWVLLNMWDDVAEIAYEHLKPNHFICVSGRLESFTRADDDDSGNLRLDYK</sequence>
<organism evidence="3 4">
    <name type="scientific">Trifolium pratense</name>
    <name type="common">Red clover</name>
    <dbReference type="NCBI Taxonomy" id="57577"/>
    <lineage>
        <taxon>Eukaryota</taxon>
        <taxon>Viridiplantae</taxon>
        <taxon>Streptophyta</taxon>
        <taxon>Embryophyta</taxon>
        <taxon>Tracheophyta</taxon>
        <taxon>Spermatophyta</taxon>
        <taxon>Magnoliopsida</taxon>
        <taxon>eudicotyledons</taxon>
        <taxon>Gunneridae</taxon>
        <taxon>Pentapetalae</taxon>
        <taxon>rosids</taxon>
        <taxon>fabids</taxon>
        <taxon>Fabales</taxon>
        <taxon>Fabaceae</taxon>
        <taxon>Papilionoideae</taxon>
        <taxon>50 kb inversion clade</taxon>
        <taxon>NPAAA clade</taxon>
        <taxon>Hologalegina</taxon>
        <taxon>IRL clade</taxon>
        <taxon>Trifolieae</taxon>
        <taxon>Trifolium</taxon>
    </lineage>
</organism>
<gene>
    <name evidence="3" type="ORF">L195_g053007</name>
</gene>
<dbReference type="Proteomes" id="UP000236291">
    <property type="component" value="Unassembled WGS sequence"/>
</dbReference>
<dbReference type="EMBL" id="ASHM01087847">
    <property type="protein sequence ID" value="PNX62484.1"/>
    <property type="molecule type" value="Genomic_DNA"/>
</dbReference>
<evidence type="ECO:0000313" key="3">
    <source>
        <dbReference type="EMBL" id="PNX62484.1"/>
    </source>
</evidence>
<keyword evidence="1 2" id="KW-0238">DNA-binding</keyword>
<proteinExistence type="predicted"/>
<name>A0A2K3K874_TRIPR</name>
<dbReference type="InterPro" id="IPR012340">
    <property type="entry name" value="NA-bd_OB-fold"/>
</dbReference>
<dbReference type="GO" id="GO:0006264">
    <property type="term" value="P:mitochondrial DNA replication"/>
    <property type="evidence" value="ECO:0007669"/>
    <property type="project" value="TreeGrafter"/>
</dbReference>
<feature type="non-terminal residue" evidence="3">
    <location>
        <position position="164"/>
    </location>
</feature>
<dbReference type="SUPFAM" id="SSF50249">
    <property type="entry name" value="Nucleic acid-binding proteins"/>
    <property type="match status" value="1"/>
</dbReference>
<protein>
    <submittedName>
        <fullName evidence="3">Protein OSB1</fullName>
    </submittedName>
</protein>
<evidence type="ECO:0000313" key="4">
    <source>
        <dbReference type="Proteomes" id="UP000236291"/>
    </source>
</evidence>
<comment type="caution">
    <text evidence="3">The sequence shown here is derived from an EMBL/GenBank/DDBJ whole genome shotgun (WGS) entry which is preliminary data.</text>
</comment>
<reference evidence="3 4" key="2">
    <citation type="journal article" date="2017" name="Front. Plant Sci.">
        <title>Gene Classification and Mining of Molecular Markers Useful in Red Clover (Trifolium pratense) Breeding.</title>
        <authorList>
            <person name="Istvanek J."/>
            <person name="Dluhosova J."/>
            <person name="Dluhos P."/>
            <person name="Patkova L."/>
            <person name="Nedelnik J."/>
            <person name="Repkova J."/>
        </authorList>
    </citation>
    <scope>NUCLEOTIDE SEQUENCE [LARGE SCALE GENOMIC DNA]</scope>
    <source>
        <strain evidence="4">cv. Tatra</strain>
        <tissue evidence="3">Young leaves</tissue>
    </source>
</reference>
<reference evidence="3 4" key="1">
    <citation type="journal article" date="2014" name="Am. J. Bot.">
        <title>Genome assembly and annotation for red clover (Trifolium pratense; Fabaceae).</title>
        <authorList>
            <person name="Istvanek J."/>
            <person name="Jaros M."/>
            <person name="Krenek A."/>
            <person name="Repkova J."/>
        </authorList>
    </citation>
    <scope>NUCLEOTIDE SEQUENCE [LARGE SCALE GENOMIC DNA]</scope>
    <source>
        <strain evidence="4">cv. Tatra</strain>
        <tissue evidence="3">Young leaves</tissue>
    </source>
</reference>
<dbReference type="AlphaFoldDB" id="A0A2K3K874"/>
<dbReference type="Gene3D" id="2.40.50.140">
    <property type="entry name" value="Nucleic acid-binding proteins"/>
    <property type="match status" value="1"/>
</dbReference>
<evidence type="ECO:0000256" key="1">
    <source>
        <dbReference type="ARBA" id="ARBA00023125"/>
    </source>
</evidence>
<dbReference type="GO" id="GO:0003697">
    <property type="term" value="F:single-stranded DNA binding"/>
    <property type="evidence" value="ECO:0007669"/>
    <property type="project" value="InterPro"/>
</dbReference>
<dbReference type="PANTHER" id="PTHR10302">
    <property type="entry name" value="SINGLE-STRANDED DNA-BINDING PROTEIN"/>
    <property type="match status" value="1"/>
</dbReference>
<dbReference type="PROSITE" id="PS50935">
    <property type="entry name" value="SSB"/>
    <property type="match status" value="1"/>
</dbReference>
<dbReference type="STRING" id="57577.A0A2K3K874"/>
<accession>A0A2K3K874</accession>
<dbReference type="InterPro" id="IPR011344">
    <property type="entry name" value="ssDNA-bd"/>
</dbReference>
<evidence type="ECO:0000256" key="2">
    <source>
        <dbReference type="PROSITE-ProRule" id="PRU00252"/>
    </source>
</evidence>
<dbReference type="InterPro" id="IPR000424">
    <property type="entry name" value="Primosome_PriB/ssb"/>
</dbReference>
<dbReference type="GO" id="GO:0042645">
    <property type="term" value="C:mitochondrial nucleoid"/>
    <property type="evidence" value="ECO:0007669"/>
    <property type="project" value="TreeGrafter"/>
</dbReference>